<dbReference type="KEGG" id="afx:JZ786_22620"/>
<evidence type="ECO:0000256" key="1">
    <source>
        <dbReference type="SAM" id="Phobius"/>
    </source>
</evidence>
<sequence length="69" mass="7908">MKQGIRLWVIWIFALVTGIYGTAITYQGITTVHHIDLLYGVPIFLFGVWITGNIWGSARQAYRRQRAKA</sequence>
<dbReference type="RefSeq" id="WP_206656519.1">
    <property type="nucleotide sequence ID" value="NZ_CP071182.1"/>
</dbReference>
<feature type="transmembrane region" description="Helical" evidence="1">
    <location>
        <begin position="7"/>
        <end position="26"/>
    </location>
</feature>
<feature type="transmembrane region" description="Helical" evidence="1">
    <location>
        <begin position="38"/>
        <end position="58"/>
    </location>
</feature>
<keyword evidence="1" id="KW-0472">Membrane</keyword>
<reference evidence="2 3" key="1">
    <citation type="submission" date="2021-02" db="EMBL/GenBank/DDBJ databases">
        <title>Alicyclobacillus curvatus sp. nov. and Alicyclobacillus mengziensis sp. nov., two acidophilic bacteria isolated from acid mine drainage.</title>
        <authorList>
            <person name="Huang Y."/>
        </authorList>
    </citation>
    <scope>NUCLEOTIDE SEQUENCE [LARGE SCALE GENOMIC DNA]</scope>
    <source>
        <strain evidence="2 3">S30H14</strain>
    </source>
</reference>
<dbReference type="Proteomes" id="UP000663505">
    <property type="component" value="Chromosome"/>
</dbReference>
<keyword evidence="3" id="KW-1185">Reference proteome</keyword>
<gene>
    <name evidence="2" type="ORF">JZ786_22620</name>
</gene>
<accession>A0A9X7VZ02</accession>
<keyword evidence="1" id="KW-1133">Transmembrane helix</keyword>
<dbReference type="AlphaFoldDB" id="A0A9X7VZ02"/>
<dbReference type="EMBL" id="CP071182">
    <property type="protein sequence ID" value="QSO47160.1"/>
    <property type="molecule type" value="Genomic_DNA"/>
</dbReference>
<protein>
    <submittedName>
        <fullName evidence="2">Uncharacterized protein</fullName>
    </submittedName>
</protein>
<evidence type="ECO:0000313" key="3">
    <source>
        <dbReference type="Proteomes" id="UP000663505"/>
    </source>
</evidence>
<proteinExistence type="predicted"/>
<evidence type="ECO:0000313" key="2">
    <source>
        <dbReference type="EMBL" id="QSO47160.1"/>
    </source>
</evidence>
<keyword evidence="1" id="KW-0812">Transmembrane</keyword>
<name>A0A9X7VZ02_9BACL</name>
<organism evidence="2 3">
    <name type="scientific">Alicyclobacillus mengziensis</name>
    <dbReference type="NCBI Taxonomy" id="2931921"/>
    <lineage>
        <taxon>Bacteria</taxon>
        <taxon>Bacillati</taxon>
        <taxon>Bacillota</taxon>
        <taxon>Bacilli</taxon>
        <taxon>Bacillales</taxon>
        <taxon>Alicyclobacillaceae</taxon>
        <taxon>Alicyclobacillus</taxon>
    </lineage>
</organism>